<evidence type="ECO:0000313" key="2">
    <source>
        <dbReference type="Proteomes" id="UP000299102"/>
    </source>
</evidence>
<accession>A0A4C1T6J4</accession>
<protein>
    <submittedName>
        <fullName evidence="1">Uncharacterized protein</fullName>
    </submittedName>
</protein>
<comment type="caution">
    <text evidence="1">The sequence shown here is derived from an EMBL/GenBank/DDBJ whole genome shotgun (WGS) entry which is preliminary data.</text>
</comment>
<name>A0A4C1T6J4_EUMVA</name>
<dbReference type="Proteomes" id="UP000299102">
    <property type="component" value="Unassembled WGS sequence"/>
</dbReference>
<keyword evidence="2" id="KW-1185">Reference proteome</keyword>
<gene>
    <name evidence="1" type="ORF">EVAR_77533_1</name>
</gene>
<evidence type="ECO:0000313" key="1">
    <source>
        <dbReference type="EMBL" id="GBP10113.1"/>
    </source>
</evidence>
<sequence>MYARPREPAPPSWGRRRRYRRAAGDARCYCCPTVSSMKLLNTVNSQETEDLRFNPPLHHPLPPIPPLPPAVRIECCSWRRRREHESRSWLHSIRFNLKLVGRRKIITEGVTGTGNESKAGIGSSTAPNLKFSTRLRSKNLPTLHC</sequence>
<reference evidence="1 2" key="1">
    <citation type="journal article" date="2019" name="Commun. Biol.">
        <title>The bagworm genome reveals a unique fibroin gene that provides high tensile strength.</title>
        <authorList>
            <person name="Kono N."/>
            <person name="Nakamura H."/>
            <person name="Ohtoshi R."/>
            <person name="Tomita M."/>
            <person name="Numata K."/>
            <person name="Arakawa K."/>
        </authorList>
    </citation>
    <scope>NUCLEOTIDE SEQUENCE [LARGE SCALE GENOMIC DNA]</scope>
</reference>
<organism evidence="1 2">
    <name type="scientific">Eumeta variegata</name>
    <name type="common">Bagworm moth</name>
    <name type="synonym">Eumeta japonica</name>
    <dbReference type="NCBI Taxonomy" id="151549"/>
    <lineage>
        <taxon>Eukaryota</taxon>
        <taxon>Metazoa</taxon>
        <taxon>Ecdysozoa</taxon>
        <taxon>Arthropoda</taxon>
        <taxon>Hexapoda</taxon>
        <taxon>Insecta</taxon>
        <taxon>Pterygota</taxon>
        <taxon>Neoptera</taxon>
        <taxon>Endopterygota</taxon>
        <taxon>Lepidoptera</taxon>
        <taxon>Glossata</taxon>
        <taxon>Ditrysia</taxon>
        <taxon>Tineoidea</taxon>
        <taxon>Psychidae</taxon>
        <taxon>Oiketicinae</taxon>
        <taxon>Eumeta</taxon>
    </lineage>
</organism>
<dbReference type="AlphaFoldDB" id="A0A4C1T6J4"/>
<dbReference type="EMBL" id="BGZK01000039">
    <property type="protein sequence ID" value="GBP10113.1"/>
    <property type="molecule type" value="Genomic_DNA"/>
</dbReference>
<proteinExistence type="predicted"/>